<dbReference type="PANTHER" id="PTHR10856">
    <property type="entry name" value="CORONIN"/>
    <property type="match status" value="1"/>
</dbReference>
<dbReference type="Pfam" id="PF08953">
    <property type="entry name" value="DUF1899"/>
    <property type="match status" value="1"/>
</dbReference>
<proteinExistence type="inferred from homology"/>
<evidence type="ECO:0000313" key="8">
    <source>
        <dbReference type="EMBL" id="KAA8916811.1"/>
    </source>
</evidence>
<dbReference type="Gene3D" id="2.130.10.10">
    <property type="entry name" value="YVTN repeat-like/Quinoprotein amine dehydrogenase"/>
    <property type="match status" value="1"/>
</dbReference>
<dbReference type="PRINTS" id="PR00320">
    <property type="entry name" value="GPROTEINBRPT"/>
</dbReference>
<dbReference type="PANTHER" id="PTHR10856:SF0">
    <property type="entry name" value="CORONIN"/>
    <property type="match status" value="1"/>
</dbReference>
<dbReference type="InterPro" id="IPR001680">
    <property type="entry name" value="WD40_rpt"/>
</dbReference>
<feature type="compositionally biased region" description="Basic and acidic residues" evidence="6">
    <location>
        <begin position="383"/>
        <end position="406"/>
    </location>
</feature>
<feature type="region of interest" description="Disordered" evidence="6">
    <location>
        <begin position="371"/>
        <end position="614"/>
    </location>
</feature>
<gene>
    <name evidence="8" type="ORF">TRICI_001047</name>
</gene>
<dbReference type="EMBL" id="SWFS01000080">
    <property type="protein sequence ID" value="KAA8916811.1"/>
    <property type="molecule type" value="Genomic_DNA"/>
</dbReference>
<reference evidence="8" key="1">
    <citation type="journal article" date="2019" name="G3 (Bethesda)">
        <title>Genome Assemblies of Two Rare Opportunistic Yeast Pathogens: Diutina rugosa (syn. Candida rugosa) and Trichomonascus ciferrii (syn. Candida ciferrii).</title>
        <authorList>
            <person name="Mixao V."/>
            <person name="Saus E."/>
            <person name="Hansen A.P."/>
            <person name="Lass-Florl C."/>
            <person name="Gabaldon T."/>
        </authorList>
    </citation>
    <scope>NUCLEOTIDE SEQUENCE</scope>
    <source>
        <strain evidence="8">CBS 4856</strain>
    </source>
</reference>
<keyword evidence="2 4" id="KW-0853">WD repeat</keyword>
<feature type="compositionally biased region" description="Basic and acidic residues" evidence="6">
    <location>
        <begin position="489"/>
        <end position="506"/>
    </location>
</feature>
<dbReference type="SUPFAM" id="SSF50978">
    <property type="entry name" value="WD40 repeat-like"/>
    <property type="match status" value="1"/>
</dbReference>
<evidence type="ECO:0000256" key="4">
    <source>
        <dbReference type="PROSITE-ProRule" id="PRU00221"/>
    </source>
</evidence>
<organism evidence="8 9">
    <name type="scientific">Trichomonascus ciferrii</name>
    <dbReference type="NCBI Taxonomy" id="44093"/>
    <lineage>
        <taxon>Eukaryota</taxon>
        <taxon>Fungi</taxon>
        <taxon>Dikarya</taxon>
        <taxon>Ascomycota</taxon>
        <taxon>Saccharomycotina</taxon>
        <taxon>Dipodascomycetes</taxon>
        <taxon>Dipodascales</taxon>
        <taxon>Trichomonascaceae</taxon>
        <taxon>Trichomonascus</taxon>
        <taxon>Trichomonascus ciferrii complex</taxon>
    </lineage>
</organism>
<feature type="compositionally biased region" description="Polar residues" evidence="6">
    <location>
        <begin position="594"/>
        <end position="609"/>
    </location>
</feature>
<dbReference type="InterPro" id="IPR020472">
    <property type="entry name" value="WD40_PAC1"/>
</dbReference>
<dbReference type="PROSITE" id="PS50082">
    <property type="entry name" value="WD_REPEATS_2"/>
    <property type="match status" value="2"/>
</dbReference>
<dbReference type="InterPro" id="IPR015943">
    <property type="entry name" value="WD40/YVTN_repeat-like_dom_sf"/>
</dbReference>
<feature type="repeat" description="WD" evidence="4">
    <location>
        <begin position="101"/>
        <end position="143"/>
    </location>
</feature>
<sequence>MIKANPKYISVNWDASGGGAFGVIPLNEYGKMHETIPLCRGHTGAVLDTDWSPFDDQMVASASDDGTVGIFKIPEDFTLKVEPAEGEKEPEIKDVLPIKKLKGHAKKVGHVLFHPTAKNVLASASGDCTVKIWNIDTEEVLFTLQHKDFITGLSFNETGSMLATTSRDKRLRIWDVRAEKIIGERQAHSGAKSQRVVWLGNADRVVTTGFDKSDRQFALWDIYNLDEGPIGGYNYIGPSSGICMPFYDEGTHIIYLAGKGDGNIVYYEYADDKVHPLSEYQSGEPQRGMAVLPRRGLNVQHHEIFRFFKTINDTSIEPVSFIIPRKSETFQEDVYPAARAGEPALTADEWASGKDSAPKMISLAAVFDGKEASSFDAPPNRETGSEKKEEPKKEKPKTEEAAKKSEVSGGTPPDPQGPLRGDLGKEKEAATPDASVSSPGGDKKNIDKVLQGSKDVDSLLNKAINDDEPEIKTKQVDDSGWNSEDDEPEIKQIKETSIESSAKKIPENATDPVPVAAEQPEQKEEAKAESSKKEPESSKKEPESSKKEPEPEKKVSEPEAKSEPVSDKKEPEPQHAAPETTHHHHGPMEKLTKQVESLSANIESLSQQLKSRDDKIDRLEQMIEQLLAKA</sequence>
<evidence type="ECO:0000256" key="6">
    <source>
        <dbReference type="SAM" id="MobiDB-lite"/>
    </source>
</evidence>
<name>A0A642VAF9_9ASCO</name>
<dbReference type="GO" id="GO:0051015">
    <property type="term" value="F:actin filament binding"/>
    <property type="evidence" value="ECO:0007669"/>
    <property type="project" value="TreeGrafter"/>
</dbReference>
<comment type="caution">
    <text evidence="8">The sequence shown here is derived from an EMBL/GenBank/DDBJ whole genome shotgun (WGS) entry which is preliminary data.</text>
</comment>
<dbReference type="GO" id="GO:0005737">
    <property type="term" value="C:cytoplasm"/>
    <property type="evidence" value="ECO:0007669"/>
    <property type="project" value="UniProtKB-ARBA"/>
</dbReference>
<feature type="repeat" description="WD" evidence="4">
    <location>
        <begin position="143"/>
        <end position="184"/>
    </location>
</feature>
<dbReference type="Pfam" id="PF00400">
    <property type="entry name" value="WD40"/>
    <property type="match status" value="3"/>
</dbReference>
<keyword evidence="3 5" id="KW-0677">Repeat</keyword>
<feature type="compositionally biased region" description="Basic and acidic residues" evidence="6">
    <location>
        <begin position="520"/>
        <end position="573"/>
    </location>
</feature>
<evidence type="ECO:0000256" key="2">
    <source>
        <dbReference type="ARBA" id="ARBA00022574"/>
    </source>
</evidence>
<accession>A0A642VAF9</accession>
<dbReference type="InterPro" id="IPR015505">
    <property type="entry name" value="Coronin"/>
</dbReference>
<dbReference type="Proteomes" id="UP000761534">
    <property type="component" value="Unassembled WGS sequence"/>
</dbReference>
<dbReference type="InterPro" id="IPR015048">
    <property type="entry name" value="DUF1899"/>
</dbReference>
<comment type="similarity">
    <text evidence="1 5">Belongs to the WD repeat coronin family.</text>
</comment>
<dbReference type="PROSITE" id="PS00678">
    <property type="entry name" value="WD_REPEATS_1"/>
    <property type="match status" value="2"/>
</dbReference>
<evidence type="ECO:0000256" key="1">
    <source>
        <dbReference type="ARBA" id="ARBA00009482"/>
    </source>
</evidence>
<dbReference type="InterPro" id="IPR019775">
    <property type="entry name" value="WD40_repeat_CS"/>
</dbReference>
<dbReference type="VEuPathDB" id="FungiDB:TRICI_001047"/>
<dbReference type="InterPro" id="IPR036322">
    <property type="entry name" value="WD40_repeat_dom_sf"/>
</dbReference>
<dbReference type="PROSITE" id="PS50294">
    <property type="entry name" value="WD_REPEATS_REGION"/>
    <property type="match status" value="2"/>
</dbReference>
<protein>
    <recommendedName>
        <fullName evidence="5">Coronin</fullName>
    </recommendedName>
</protein>
<evidence type="ECO:0000259" key="7">
    <source>
        <dbReference type="Pfam" id="PF08953"/>
    </source>
</evidence>
<dbReference type="AlphaFoldDB" id="A0A642VAF9"/>
<evidence type="ECO:0000256" key="3">
    <source>
        <dbReference type="ARBA" id="ARBA00022737"/>
    </source>
</evidence>
<dbReference type="SMART" id="SM01167">
    <property type="entry name" value="DUF1900"/>
    <property type="match status" value="1"/>
</dbReference>
<keyword evidence="9" id="KW-1185">Reference proteome</keyword>
<evidence type="ECO:0000313" key="9">
    <source>
        <dbReference type="Proteomes" id="UP000761534"/>
    </source>
</evidence>
<dbReference type="OrthoDB" id="1850764at2759"/>
<dbReference type="SMART" id="SM00320">
    <property type="entry name" value="WD40"/>
    <property type="match status" value="4"/>
</dbReference>
<evidence type="ECO:0000256" key="5">
    <source>
        <dbReference type="RuleBase" id="RU280818"/>
    </source>
</evidence>
<feature type="domain" description="DUF1899" evidence="7">
    <location>
        <begin position="1"/>
        <end position="31"/>
    </location>
</feature>
<dbReference type="Pfam" id="PF16300">
    <property type="entry name" value="WD40_4"/>
    <property type="match status" value="1"/>
</dbReference>
<dbReference type="GO" id="GO:0007015">
    <property type="term" value="P:actin filament organization"/>
    <property type="evidence" value="ECO:0007669"/>
    <property type="project" value="TreeGrafter"/>
</dbReference>